<dbReference type="EMBL" id="UINC01209111">
    <property type="protein sequence ID" value="SVE31985.1"/>
    <property type="molecule type" value="Genomic_DNA"/>
</dbReference>
<reference evidence="1" key="1">
    <citation type="submission" date="2018-05" db="EMBL/GenBank/DDBJ databases">
        <authorList>
            <person name="Lanie J.A."/>
            <person name="Ng W.-L."/>
            <person name="Kazmierczak K.M."/>
            <person name="Andrzejewski T.M."/>
            <person name="Davidsen T.M."/>
            <person name="Wayne K.J."/>
            <person name="Tettelin H."/>
            <person name="Glass J.I."/>
            <person name="Rusch D."/>
            <person name="Podicherti R."/>
            <person name="Tsui H.-C.T."/>
            <person name="Winkler M.E."/>
        </authorList>
    </citation>
    <scope>NUCLEOTIDE SEQUENCE</scope>
</reference>
<sequence>RWISYSAKYINLTSWCKNREACKMEDSKFHRYEDAWVLLES</sequence>
<evidence type="ECO:0000313" key="1">
    <source>
        <dbReference type="EMBL" id="SVE31985.1"/>
    </source>
</evidence>
<feature type="non-terminal residue" evidence="1">
    <location>
        <position position="1"/>
    </location>
</feature>
<gene>
    <name evidence="1" type="ORF">METZ01_LOCUS484839</name>
</gene>
<accession>A0A383CJQ6</accession>
<organism evidence="1">
    <name type="scientific">marine metagenome</name>
    <dbReference type="NCBI Taxonomy" id="408172"/>
    <lineage>
        <taxon>unclassified sequences</taxon>
        <taxon>metagenomes</taxon>
        <taxon>ecological metagenomes</taxon>
    </lineage>
</organism>
<proteinExistence type="predicted"/>
<dbReference type="AlphaFoldDB" id="A0A383CJQ6"/>
<name>A0A383CJQ6_9ZZZZ</name>
<protein>
    <submittedName>
        <fullName evidence="1">Uncharacterized protein</fullName>
    </submittedName>
</protein>